<proteinExistence type="inferred from homology"/>
<dbReference type="InterPro" id="IPR037171">
    <property type="entry name" value="NagB/RpiA_transferase-like"/>
</dbReference>
<gene>
    <name evidence="5" type="ORF">INF20_01995</name>
</gene>
<dbReference type="Pfam" id="PF13336">
    <property type="entry name" value="AcetylCoA_hyd_C"/>
    <property type="match status" value="1"/>
</dbReference>
<dbReference type="InterPro" id="IPR003702">
    <property type="entry name" value="ActCoA_hydro_N"/>
</dbReference>
<evidence type="ECO:0000256" key="1">
    <source>
        <dbReference type="ARBA" id="ARBA00009632"/>
    </source>
</evidence>
<dbReference type="GO" id="GO:0016787">
    <property type="term" value="F:hydrolase activity"/>
    <property type="evidence" value="ECO:0007669"/>
    <property type="project" value="UniProtKB-KW"/>
</dbReference>
<sequence>MSWKSYFDENIISPKEAIEMIDEGTGVVISPAAGEPHALTRALNEYADSLKNVKVMQLLTTGDGTYVGDENDIDFETCFIGQPVRKAVNEGKADFIPVFFHQLPEMIQKDAIKCDVALVSATPPDEEGYVSFGTACDYTVAAVRKAKFVIAQINDRMPYTFGENRVHVSEINKFVLFSEPIFESFVPELGENDKQIGKYCAQLIDDGATLQLGIGAIPNAVLAQLGNKKDLGIHSELISDGVVELAKSGVVNGSKKSFKPGKMVATFLMGTQKLYDFVDGNPDIEMREVNHCNDPREIANNSQMICINSCIKADLLGQVVSDAIGCRQFSGVGGQVDFLRGAAMAKDGLGKGIIAMESTLEKNGKLISKIVPCLDSGDIVTTSRQDVDYLVTEYGIAELKWKTVKERAEAIINVAHPDFRQWLKDEFEKQIMCK</sequence>
<evidence type="ECO:0000313" key="5">
    <source>
        <dbReference type="EMBL" id="MBE5035050.1"/>
    </source>
</evidence>
<protein>
    <submittedName>
        <fullName evidence="5">Acetyl-CoA hydrolase/transferase family protein</fullName>
    </submittedName>
</protein>
<dbReference type="Proteomes" id="UP001516588">
    <property type="component" value="Unassembled WGS sequence"/>
</dbReference>
<dbReference type="EMBL" id="JADCKA010000002">
    <property type="protein sequence ID" value="MBE5035050.1"/>
    <property type="molecule type" value="Genomic_DNA"/>
</dbReference>
<keyword evidence="6" id="KW-1185">Reference proteome</keyword>
<dbReference type="PANTHER" id="PTHR21432:SF20">
    <property type="entry name" value="ACETYL-COA HYDROLASE"/>
    <property type="match status" value="1"/>
</dbReference>
<dbReference type="Gene3D" id="3.40.1080.20">
    <property type="entry name" value="Acetyl-CoA hydrolase/transferase C-terminal domain"/>
    <property type="match status" value="1"/>
</dbReference>
<evidence type="ECO:0000259" key="3">
    <source>
        <dbReference type="Pfam" id="PF02550"/>
    </source>
</evidence>
<comment type="similarity">
    <text evidence="1">Belongs to the acetyl-CoA hydrolase/transferase family.</text>
</comment>
<name>A0ABR9QWX0_9FIRM</name>
<dbReference type="RefSeq" id="WP_226384718.1">
    <property type="nucleotide sequence ID" value="NZ_JADCKA010000002.1"/>
</dbReference>
<accession>A0ABR9QWX0</accession>
<dbReference type="PANTHER" id="PTHR21432">
    <property type="entry name" value="ACETYL-COA HYDROLASE-RELATED"/>
    <property type="match status" value="1"/>
</dbReference>
<feature type="domain" description="Acetyl-CoA hydrolase/transferase N-terminal" evidence="3">
    <location>
        <begin position="10"/>
        <end position="174"/>
    </location>
</feature>
<evidence type="ECO:0000256" key="2">
    <source>
        <dbReference type="ARBA" id="ARBA00022679"/>
    </source>
</evidence>
<evidence type="ECO:0000259" key="4">
    <source>
        <dbReference type="Pfam" id="PF13336"/>
    </source>
</evidence>
<dbReference type="InterPro" id="IPR046433">
    <property type="entry name" value="ActCoA_hydro"/>
</dbReference>
<keyword evidence="5" id="KW-0378">Hydrolase</keyword>
<dbReference type="Pfam" id="PF02550">
    <property type="entry name" value="AcetylCoA_hydro"/>
    <property type="match status" value="1"/>
</dbReference>
<reference evidence="5 6" key="1">
    <citation type="submission" date="2020-10" db="EMBL/GenBank/DDBJ databases">
        <title>ChiBAC.</title>
        <authorList>
            <person name="Zenner C."/>
            <person name="Hitch T.C.A."/>
            <person name="Clavel T."/>
        </authorList>
    </citation>
    <scope>NUCLEOTIDE SEQUENCE [LARGE SCALE GENOMIC DNA]</scope>
    <source>
        <strain evidence="5 6">DSM 108706</strain>
    </source>
</reference>
<feature type="domain" description="Acetyl-CoA hydrolase/transferase C-terminal" evidence="4">
    <location>
        <begin position="270"/>
        <end position="426"/>
    </location>
</feature>
<dbReference type="Gene3D" id="3.40.1080.10">
    <property type="entry name" value="Glutaconate Coenzyme A-transferase"/>
    <property type="match status" value="1"/>
</dbReference>
<dbReference type="InterPro" id="IPR038460">
    <property type="entry name" value="AcetylCoA_hyd_C_sf"/>
</dbReference>
<dbReference type="InterPro" id="IPR026888">
    <property type="entry name" value="AcetylCoA_hyd_C"/>
</dbReference>
<evidence type="ECO:0000313" key="6">
    <source>
        <dbReference type="Proteomes" id="UP001516588"/>
    </source>
</evidence>
<comment type="caution">
    <text evidence="5">The sequence shown here is derived from an EMBL/GenBank/DDBJ whole genome shotgun (WGS) entry which is preliminary data.</text>
</comment>
<organism evidence="5 6">
    <name type="scientific">Gallibacter intestinalis</name>
    <dbReference type="NCBI Taxonomy" id="2779356"/>
    <lineage>
        <taxon>Bacteria</taxon>
        <taxon>Bacillati</taxon>
        <taxon>Bacillota</taxon>
        <taxon>Clostridia</taxon>
        <taxon>Eubacteriales</taxon>
        <taxon>Eubacteriaceae</taxon>
        <taxon>Gallibacter</taxon>
    </lineage>
</organism>
<dbReference type="Gene3D" id="3.30.750.70">
    <property type="entry name" value="4-hydroxybutyrate coenzyme like domains"/>
    <property type="match status" value="1"/>
</dbReference>
<keyword evidence="2" id="KW-0808">Transferase</keyword>
<dbReference type="SUPFAM" id="SSF100950">
    <property type="entry name" value="NagB/RpiA/CoA transferase-like"/>
    <property type="match status" value="2"/>
</dbReference>